<dbReference type="STRING" id="4540.A0A3L6SUH7"/>
<dbReference type="PANTHER" id="PTHR35828:SF13">
    <property type="entry name" value="OS01G0152100 PROTEIN"/>
    <property type="match status" value="1"/>
</dbReference>
<dbReference type="Pfam" id="PF12937">
    <property type="entry name" value="F-box-like"/>
    <property type="match status" value="1"/>
</dbReference>
<feature type="domain" description="DUF7595" evidence="2">
    <location>
        <begin position="133"/>
        <end position="387"/>
    </location>
</feature>
<dbReference type="InterPro" id="IPR001810">
    <property type="entry name" value="F-box_dom"/>
</dbReference>
<protein>
    <submittedName>
        <fullName evidence="3">Uncharacterized protein</fullName>
    </submittedName>
</protein>
<dbReference type="SUPFAM" id="SSF81383">
    <property type="entry name" value="F-box domain"/>
    <property type="match status" value="1"/>
</dbReference>
<organism evidence="3 4">
    <name type="scientific">Panicum miliaceum</name>
    <name type="common">Proso millet</name>
    <name type="synonym">Broomcorn millet</name>
    <dbReference type="NCBI Taxonomy" id="4540"/>
    <lineage>
        <taxon>Eukaryota</taxon>
        <taxon>Viridiplantae</taxon>
        <taxon>Streptophyta</taxon>
        <taxon>Embryophyta</taxon>
        <taxon>Tracheophyta</taxon>
        <taxon>Spermatophyta</taxon>
        <taxon>Magnoliopsida</taxon>
        <taxon>Liliopsida</taxon>
        <taxon>Poales</taxon>
        <taxon>Poaceae</taxon>
        <taxon>PACMAD clade</taxon>
        <taxon>Panicoideae</taxon>
        <taxon>Panicodae</taxon>
        <taxon>Paniceae</taxon>
        <taxon>Panicinae</taxon>
        <taxon>Panicum</taxon>
        <taxon>Panicum sect. Panicum</taxon>
    </lineage>
</organism>
<evidence type="ECO:0000313" key="4">
    <source>
        <dbReference type="Proteomes" id="UP000275267"/>
    </source>
</evidence>
<dbReference type="EMBL" id="PQIB02000004">
    <property type="protein sequence ID" value="RLN25655.1"/>
    <property type="molecule type" value="Genomic_DNA"/>
</dbReference>
<reference evidence="4" key="1">
    <citation type="journal article" date="2019" name="Nat. Commun.">
        <title>The genome of broomcorn millet.</title>
        <authorList>
            <person name="Zou C."/>
            <person name="Miki D."/>
            <person name="Li D."/>
            <person name="Tang Q."/>
            <person name="Xiao L."/>
            <person name="Rajput S."/>
            <person name="Deng P."/>
            <person name="Jia W."/>
            <person name="Huang R."/>
            <person name="Zhang M."/>
            <person name="Sun Y."/>
            <person name="Hu J."/>
            <person name="Fu X."/>
            <person name="Schnable P.S."/>
            <person name="Li F."/>
            <person name="Zhang H."/>
            <person name="Feng B."/>
            <person name="Zhu X."/>
            <person name="Liu R."/>
            <person name="Schnable J.C."/>
            <person name="Zhu J.-K."/>
            <person name="Zhang H."/>
        </authorList>
    </citation>
    <scope>NUCLEOTIDE SEQUENCE [LARGE SCALE GENOMIC DNA]</scope>
</reference>
<dbReference type="InterPro" id="IPR036047">
    <property type="entry name" value="F-box-like_dom_sf"/>
</dbReference>
<name>A0A3L6SUH7_PANMI</name>
<dbReference type="Pfam" id="PF24523">
    <property type="entry name" value="DUF7595"/>
    <property type="match status" value="1"/>
</dbReference>
<dbReference type="PANTHER" id="PTHR35828">
    <property type="entry name" value="OS08G0203800 PROTEIN-RELATED"/>
    <property type="match status" value="1"/>
</dbReference>
<keyword evidence="4" id="KW-1185">Reference proteome</keyword>
<dbReference type="Proteomes" id="UP000275267">
    <property type="component" value="Unassembled WGS sequence"/>
</dbReference>
<dbReference type="OrthoDB" id="582186at2759"/>
<dbReference type="AlphaFoldDB" id="A0A3L6SUH7"/>
<sequence length="478" mass="52410">MVKGQRRCTNGIAAFPDDLLIEVFSRVGNVKDLFRFAVTCRRWLRRFTDPAFLRQLCPGQGEGHRARLLGFFFQQTRFELPRGRTNRTLTMRMRMAQHTSVSAPSFLPAPGSPLGGTPTPTDHHRADLTSFVADDDGTFNYAEPLAARRGIVLMRLVPRTLDGLERMAITRARATSHLLGLCNPITGERHVLPPLESPGDLGRCDSYAIVTAADSDLDGEPQQTAGRRFEFSQLLLITVTTTETKSDAYLHSYSADTRSWSTPTMCLDGYRRFSMAGERSAVVHQGAAHWLCIDRPFPPREGDECLLYKLSAGVGATAATSPPHASLAKTPIRGAGSPHLFVSTDGKLSVACVYFLHVAVWTQQQGGNESGGGGDTPATWLRTAVMRIPMAGPNPGPLCEPCGSCTWLDFNGGSMLVLPPSGGVFVLDIEKKVVEKVMDCLLPQKFSSERNPLWDGTCVAYEMDLVEFFVRQLGGLYR</sequence>
<evidence type="ECO:0000259" key="1">
    <source>
        <dbReference type="Pfam" id="PF12937"/>
    </source>
</evidence>
<dbReference type="InterPro" id="IPR056016">
    <property type="entry name" value="DUF7595"/>
</dbReference>
<dbReference type="Gene3D" id="1.20.1280.50">
    <property type="match status" value="1"/>
</dbReference>
<evidence type="ECO:0000313" key="3">
    <source>
        <dbReference type="EMBL" id="RLN25655.1"/>
    </source>
</evidence>
<evidence type="ECO:0000259" key="2">
    <source>
        <dbReference type="Pfam" id="PF24523"/>
    </source>
</evidence>
<accession>A0A3L6SUH7</accession>
<proteinExistence type="predicted"/>
<comment type="caution">
    <text evidence="3">The sequence shown here is derived from an EMBL/GenBank/DDBJ whole genome shotgun (WGS) entry which is preliminary data.</text>
</comment>
<gene>
    <name evidence="3" type="ORF">C2845_PM07G02170</name>
</gene>
<feature type="domain" description="F-box" evidence="1">
    <location>
        <begin position="16"/>
        <end position="57"/>
    </location>
</feature>